<proteinExistence type="inferred from homology"/>
<dbReference type="InterPro" id="IPR029058">
    <property type="entry name" value="AB_hydrolase_fold"/>
</dbReference>
<evidence type="ECO:0000256" key="6">
    <source>
        <dbReference type="ARBA" id="ARBA00022801"/>
    </source>
</evidence>
<evidence type="ECO:0000256" key="1">
    <source>
        <dbReference type="ARBA" id="ARBA00004240"/>
    </source>
</evidence>
<evidence type="ECO:0000313" key="10">
    <source>
        <dbReference type="EMBL" id="KAB8670409.1"/>
    </source>
</evidence>
<keyword evidence="4" id="KW-0645">Protease</keyword>
<dbReference type="PANTHER" id="PTHR42776">
    <property type="entry name" value="SERINE PEPTIDASE S9 FAMILY MEMBER"/>
    <property type="match status" value="1"/>
</dbReference>
<dbReference type="GO" id="GO:0004252">
    <property type="term" value="F:serine-type endopeptidase activity"/>
    <property type="evidence" value="ECO:0007669"/>
    <property type="project" value="TreeGrafter"/>
</dbReference>
<feature type="domain" description="Peptidase S9 prolyl oligopeptidase catalytic" evidence="9">
    <location>
        <begin position="595"/>
        <end position="806"/>
    </location>
</feature>
<dbReference type="AlphaFoldDB" id="A0A5N6L3M4"/>
<keyword evidence="11" id="KW-1185">Reference proteome</keyword>
<dbReference type="InterPro" id="IPR001375">
    <property type="entry name" value="Peptidase_S9_cat"/>
</dbReference>
<evidence type="ECO:0000256" key="5">
    <source>
        <dbReference type="ARBA" id="ARBA00022729"/>
    </source>
</evidence>
<dbReference type="InterPro" id="IPR011042">
    <property type="entry name" value="6-blade_b-propeller_TolB-like"/>
</dbReference>
<dbReference type="GO" id="GO:0006457">
    <property type="term" value="P:protein folding"/>
    <property type="evidence" value="ECO:0007669"/>
    <property type="project" value="InterPro"/>
</dbReference>
<comment type="similarity">
    <text evidence="3">Belongs to the calreticulin family.</text>
</comment>
<dbReference type="GO" id="GO:0005509">
    <property type="term" value="F:calcium ion binding"/>
    <property type="evidence" value="ECO:0007669"/>
    <property type="project" value="InterPro"/>
</dbReference>
<keyword evidence="8" id="KW-1015">Disulfide bond</keyword>
<dbReference type="Proteomes" id="UP000327013">
    <property type="component" value="Unassembled WGS sequence"/>
</dbReference>
<dbReference type="SUPFAM" id="SSF82171">
    <property type="entry name" value="DPP6 N-terminal domain-like"/>
    <property type="match status" value="1"/>
</dbReference>
<evidence type="ECO:0000256" key="4">
    <source>
        <dbReference type="ARBA" id="ARBA00022670"/>
    </source>
</evidence>
<name>A0A5N6L3M4_9ROSI</name>
<accession>A0A5N6L3M4</accession>
<dbReference type="SUPFAM" id="SSF53474">
    <property type="entry name" value="alpha/beta-Hydrolases"/>
    <property type="match status" value="1"/>
</dbReference>
<evidence type="ECO:0000256" key="2">
    <source>
        <dbReference type="ARBA" id="ARBA00010040"/>
    </source>
</evidence>
<evidence type="ECO:0000256" key="7">
    <source>
        <dbReference type="ARBA" id="ARBA00022824"/>
    </source>
</evidence>
<dbReference type="InterPro" id="IPR013320">
    <property type="entry name" value="ConA-like_dom_sf"/>
</dbReference>
<dbReference type="GO" id="GO:0051082">
    <property type="term" value="F:unfolded protein binding"/>
    <property type="evidence" value="ECO:0007669"/>
    <property type="project" value="InterPro"/>
</dbReference>
<comment type="caution">
    <text evidence="10">The sequence shown here is derived from an EMBL/GenBank/DDBJ whole genome shotgun (WGS) entry which is preliminary data.</text>
</comment>
<dbReference type="InterPro" id="IPR001580">
    <property type="entry name" value="Calret/calnex"/>
</dbReference>
<dbReference type="SUPFAM" id="SSF49899">
    <property type="entry name" value="Concanavalin A-like lectins/glucanases"/>
    <property type="match status" value="1"/>
</dbReference>
<dbReference type="PROSITE" id="PS00803">
    <property type="entry name" value="CALRETICULIN_1"/>
    <property type="match status" value="1"/>
</dbReference>
<dbReference type="PANTHER" id="PTHR42776:SF13">
    <property type="entry name" value="DIPEPTIDYL-PEPTIDASE 5"/>
    <property type="match status" value="1"/>
</dbReference>
<protein>
    <recommendedName>
        <fullName evidence="9">Peptidase S9 prolyl oligopeptidase catalytic domain-containing protein</fullName>
    </recommendedName>
</protein>
<evidence type="ECO:0000256" key="8">
    <source>
        <dbReference type="PIRSR" id="PIRSR601580-3"/>
    </source>
</evidence>
<dbReference type="Gene3D" id="3.40.50.1820">
    <property type="entry name" value="alpha/beta hydrolase"/>
    <property type="match status" value="1"/>
</dbReference>
<gene>
    <name evidence="10" type="ORF">FH972_026322</name>
</gene>
<dbReference type="EMBL" id="VIBQ01000084">
    <property type="protein sequence ID" value="KAB8670409.1"/>
    <property type="molecule type" value="Genomic_DNA"/>
</dbReference>
<dbReference type="Pfam" id="PF00262">
    <property type="entry name" value="Calreticulin"/>
    <property type="match status" value="1"/>
</dbReference>
<feature type="disulfide bond" evidence="8">
    <location>
        <begin position="1100"/>
        <end position="1134"/>
    </location>
</feature>
<dbReference type="Gene3D" id="2.120.10.30">
    <property type="entry name" value="TolB, C-terminal domain"/>
    <property type="match status" value="1"/>
</dbReference>
<dbReference type="Gene3D" id="2.60.120.200">
    <property type="match status" value="1"/>
</dbReference>
<organism evidence="10 11">
    <name type="scientific">Carpinus fangiana</name>
    <dbReference type="NCBI Taxonomy" id="176857"/>
    <lineage>
        <taxon>Eukaryota</taxon>
        <taxon>Viridiplantae</taxon>
        <taxon>Streptophyta</taxon>
        <taxon>Embryophyta</taxon>
        <taxon>Tracheophyta</taxon>
        <taxon>Spermatophyta</taxon>
        <taxon>Magnoliopsida</taxon>
        <taxon>eudicotyledons</taxon>
        <taxon>Gunneridae</taxon>
        <taxon>Pentapetalae</taxon>
        <taxon>rosids</taxon>
        <taxon>fabids</taxon>
        <taxon>Fagales</taxon>
        <taxon>Betulaceae</taxon>
        <taxon>Carpinus</taxon>
    </lineage>
</organism>
<dbReference type="Pfam" id="PF00326">
    <property type="entry name" value="Peptidase_S9"/>
    <property type="match status" value="1"/>
</dbReference>
<comment type="subcellular location">
    <subcellularLocation>
        <location evidence="1">Endoplasmic reticulum</location>
    </subcellularLocation>
</comment>
<sequence>MRCNQVLQEWLNEADLQSWGANMVRVIGQPFRERGYRVGGLRRHHWADACLNLEGGRHRAVECPCHFTAPQSAGRSSILGACIACGDLTPSPARKNPESGSSAGKMTIRASKFTPEVMLGAPRRSAGVPNSDASFVLYSVSTYDFEAHESSGEIRILDVEKNESAVVTKGKDTSNPLWLDDSNIALFRGAKEGQTELLIGPAKNFEAGAYVAGTIGGAADNLKITTTAKDQYRVAFSALANPDGSLYNGETAPKLHTTGKLYHSLYVRHWDTWIEPQRQAVWYASLTTTSEVEDASKTKVWSLSSAVNVLRGTSLECPMPPFGGGDHFDVGPKGVIFVAKDPDLDPALHTKCNVYVVPIDTAVTDATPSIYTTNMSVFKGAATSPRFSADGNSAAFLMMMADGYEADKNQLFTIPNIHRPAWIQHFLATDDGSGKWDQSPDTVAWSHDGRTLYLTAEKHGQKLLYHLPSNPAAAQSLPVALTTSNTVTSVSPLTDGSVFLTSSSIVDSSIYSLVNYTTRSPYVSQLSSHSHDGATFGLSASQVSDIWVTGAGKNSSTGDKVHAWVVKPSNFSKSRQYPLAFLVHGGPQGAWDNAWSTRWNPALFAEQGYVVVLPNPTGSTGYGQQFCDDIKENWGGTPYEDLVNCFEYIDEHLDYVDCKRAVALGASYGGYMMNWIQGHALGRKFKALVTHDGVFSTSYELATDEVYFINREFGRSDTSADRPNAYDRWDPAKHTDAWSTPHLIIHSELDYRLTMADGLAAFNVLQERGVESELLVFPDENHFVLKPENSLRWHETVFSFINRHVGLPTVGDKDLEQITKDPPRGGGRQGSTVCVCVCVCATRRIRGYRSNTLWARSLKSVAGADMASNQRRQRATDGTSSCGLAREAGARRQRTTCTCCPRANELARCLSPAIPPDTFASLPHSLSPNPSCCFALDLGAFPVVLQLLPAGRLLPHTMHFSRAFVAAAAIYLAPLALADDAATDAAAASSSEIIRPDFKPTELKAPFVEQFTDDWASRWQASHAKKELDGAETEEEWAFVGNWEVEEPIVYKGIEGDKGLVLKDKAAHHAISAKFPKAIDNKKKTLVVQYEVKLQDGLECGGAYMKLLQDNKKLKTDEFSNASPYVIMFGPDKCGSTNKVITAFSLMPIAPFC</sequence>
<dbReference type="FunFam" id="3.40.50.1820:FF:000028">
    <property type="entry name" value="S9 family peptidase"/>
    <property type="match status" value="1"/>
</dbReference>
<dbReference type="InterPro" id="IPR018124">
    <property type="entry name" value="Calret/calnex_CS"/>
</dbReference>
<evidence type="ECO:0000313" key="11">
    <source>
        <dbReference type="Proteomes" id="UP000327013"/>
    </source>
</evidence>
<keyword evidence="6" id="KW-0378">Hydrolase</keyword>
<reference evidence="10 11" key="1">
    <citation type="submission" date="2019-06" db="EMBL/GenBank/DDBJ databases">
        <title>A chromosomal-level reference genome of Carpinus fangiana (Coryloideae, Betulaceae).</title>
        <authorList>
            <person name="Yang X."/>
            <person name="Wang Z."/>
            <person name="Zhang L."/>
            <person name="Hao G."/>
            <person name="Liu J."/>
            <person name="Yang Y."/>
        </authorList>
    </citation>
    <scope>NUCLEOTIDE SEQUENCE [LARGE SCALE GENOMIC DNA]</scope>
    <source>
        <strain evidence="10">Cfa_2016G</strain>
        <tissue evidence="10">Leaf</tissue>
    </source>
</reference>
<dbReference type="GO" id="GO:0006508">
    <property type="term" value="P:proteolysis"/>
    <property type="evidence" value="ECO:0007669"/>
    <property type="project" value="UniProtKB-KW"/>
</dbReference>
<keyword evidence="7" id="KW-0256">Endoplasmic reticulum</keyword>
<dbReference type="OrthoDB" id="416344at2759"/>
<dbReference type="PROSITE" id="PS00804">
    <property type="entry name" value="CALRETICULIN_2"/>
    <property type="match status" value="1"/>
</dbReference>
<keyword evidence="5" id="KW-0732">Signal</keyword>
<dbReference type="GO" id="GO:0005783">
    <property type="term" value="C:endoplasmic reticulum"/>
    <property type="evidence" value="ECO:0007669"/>
    <property type="project" value="UniProtKB-SubCell"/>
</dbReference>
<comment type="similarity">
    <text evidence="2">Belongs to the peptidase S9C family.</text>
</comment>
<evidence type="ECO:0000259" key="9">
    <source>
        <dbReference type="Pfam" id="PF00326"/>
    </source>
</evidence>
<evidence type="ECO:0000256" key="3">
    <source>
        <dbReference type="ARBA" id="ARBA00010983"/>
    </source>
</evidence>
<dbReference type="PRINTS" id="PR00626">
    <property type="entry name" value="CALRETICULIN"/>
</dbReference>